<dbReference type="Proteomes" id="UP000645462">
    <property type="component" value="Unassembled WGS sequence"/>
</dbReference>
<protein>
    <submittedName>
        <fullName evidence="1">Uncharacterized protein</fullName>
    </submittedName>
</protein>
<evidence type="ECO:0000313" key="2">
    <source>
        <dbReference type="Proteomes" id="UP000645462"/>
    </source>
</evidence>
<accession>A0ABQ1KBT9</accession>
<comment type="caution">
    <text evidence="1">The sequence shown here is derived from an EMBL/GenBank/DDBJ whole genome shotgun (WGS) entry which is preliminary data.</text>
</comment>
<keyword evidence="2" id="KW-1185">Reference proteome</keyword>
<dbReference type="RefSeq" id="WP_188480312.1">
    <property type="nucleotide sequence ID" value="NZ_BMFC01000001.1"/>
</dbReference>
<reference evidence="2" key="1">
    <citation type="journal article" date="2019" name="Int. J. Syst. Evol. Microbiol.">
        <title>The Global Catalogue of Microorganisms (GCM) 10K type strain sequencing project: providing services to taxonomists for standard genome sequencing and annotation.</title>
        <authorList>
            <consortium name="The Broad Institute Genomics Platform"/>
            <consortium name="The Broad Institute Genome Sequencing Center for Infectious Disease"/>
            <person name="Wu L."/>
            <person name="Ma J."/>
        </authorList>
    </citation>
    <scope>NUCLEOTIDE SEQUENCE [LARGE SCALE GENOMIC DNA]</scope>
    <source>
        <strain evidence="2">CGMCC 1.12478</strain>
    </source>
</reference>
<proteinExistence type="predicted"/>
<name>A0ABQ1KBT9_9RHOB</name>
<sequence>MQHTPILLPDDDQRSAEKRVISLLRAWNTGAEAQQDMWEDLATSMGDLRAKSCLQAFEQMLGLLNLHGWQSLAIMPIGTKGVSPDEAALARFVMASTEQRRDAALAEAGFFVSPAGLLPLLCAASKFGLPLLCEECRSRILPPSVRTPTH</sequence>
<organism evidence="1 2">
    <name type="scientific">Marivita lacus</name>
    <dbReference type="NCBI Taxonomy" id="1323742"/>
    <lineage>
        <taxon>Bacteria</taxon>
        <taxon>Pseudomonadati</taxon>
        <taxon>Pseudomonadota</taxon>
        <taxon>Alphaproteobacteria</taxon>
        <taxon>Rhodobacterales</taxon>
        <taxon>Roseobacteraceae</taxon>
        <taxon>Marivita</taxon>
    </lineage>
</organism>
<evidence type="ECO:0000313" key="1">
    <source>
        <dbReference type="EMBL" id="GGB90940.1"/>
    </source>
</evidence>
<gene>
    <name evidence="1" type="ORF">GCM10011363_04410</name>
</gene>
<dbReference type="EMBL" id="BMFC01000001">
    <property type="protein sequence ID" value="GGB90940.1"/>
    <property type="molecule type" value="Genomic_DNA"/>
</dbReference>